<comment type="caution">
    <text evidence="2">The sequence shown here is derived from an EMBL/GenBank/DDBJ whole genome shotgun (WGS) entry which is preliminary data.</text>
</comment>
<evidence type="ECO:0000256" key="1">
    <source>
        <dbReference type="SAM" id="MobiDB-lite"/>
    </source>
</evidence>
<dbReference type="AlphaFoldDB" id="A0A7Y4KK19"/>
<dbReference type="EMBL" id="JABFJV010000100">
    <property type="protein sequence ID" value="NOK35248.1"/>
    <property type="molecule type" value="Genomic_DNA"/>
</dbReference>
<protein>
    <submittedName>
        <fullName evidence="2">Uncharacterized protein</fullName>
    </submittedName>
</protein>
<dbReference type="RefSeq" id="WP_171436037.1">
    <property type="nucleotide sequence ID" value="NZ_JABFJV010000100.1"/>
</dbReference>
<name>A0A7Y4KK19_9BACT</name>
<accession>A0A7Y4KK19</accession>
<evidence type="ECO:0000313" key="2">
    <source>
        <dbReference type="EMBL" id="NOK35248.1"/>
    </source>
</evidence>
<evidence type="ECO:0000313" key="3">
    <source>
        <dbReference type="Proteomes" id="UP000563426"/>
    </source>
</evidence>
<keyword evidence="3" id="KW-1185">Reference proteome</keyword>
<reference evidence="2 3" key="1">
    <citation type="submission" date="2020-05" db="EMBL/GenBank/DDBJ databases">
        <authorList>
            <person name="Whitworth D."/>
        </authorList>
    </citation>
    <scope>NUCLEOTIDE SEQUENCE [LARGE SCALE GENOMIC DNA]</scope>
    <source>
        <strain evidence="2 3">AB043B</strain>
    </source>
</reference>
<feature type="compositionally biased region" description="Pro residues" evidence="1">
    <location>
        <begin position="54"/>
        <end position="64"/>
    </location>
</feature>
<dbReference type="Proteomes" id="UP000563426">
    <property type="component" value="Unassembled WGS sequence"/>
</dbReference>
<organism evidence="2 3">
    <name type="scientific">Corallococcus exercitus</name>
    <dbReference type="NCBI Taxonomy" id="2316736"/>
    <lineage>
        <taxon>Bacteria</taxon>
        <taxon>Pseudomonadati</taxon>
        <taxon>Myxococcota</taxon>
        <taxon>Myxococcia</taxon>
        <taxon>Myxococcales</taxon>
        <taxon>Cystobacterineae</taxon>
        <taxon>Myxococcaceae</taxon>
        <taxon>Corallococcus</taxon>
    </lineage>
</organism>
<feature type="region of interest" description="Disordered" evidence="1">
    <location>
        <begin position="1"/>
        <end position="64"/>
    </location>
</feature>
<feature type="compositionally biased region" description="Polar residues" evidence="1">
    <location>
        <begin position="1"/>
        <end position="10"/>
    </location>
</feature>
<sequence>MKNCRSSAGQSPGRDTPQTDLPDKPPPGPAGLDASSVASARGTGDEPQNDLPDKPPPGPAGFDR</sequence>
<proteinExistence type="predicted"/>
<gene>
    <name evidence="2" type="ORF">HMI49_18775</name>
</gene>